<feature type="compositionally biased region" description="Basic and acidic residues" evidence="1">
    <location>
        <begin position="124"/>
        <end position="135"/>
    </location>
</feature>
<name>A0A6A7BIX9_9PLEO</name>
<feature type="compositionally biased region" description="Low complexity" evidence="1">
    <location>
        <begin position="331"/>
        <end position="346"/>
    </location>
</feature>
<feature type="compositionally biased region" description="Polar residues" evidence="1">
    <location>
        <begin position="347"/>
        <end position="358"/>
    </location>
</feature>
<dbReference type="AlphaFoldDB" id="A0A6A7BIX9"/>
<reference evidence="2" key="1">
    <citation type="submission" date="2020-01" db="EMBL/GenBank/DDBJ databases">
        <authorList>
            <consortium name="DOE Joint Genome Institute"/>
            <person name="Haridas S."/>
            <person name="Albert R."/>
            <person name="Binder M."/>
            <person name="Bloem J."/>
            <person name="Labutti K."/>
            <person name="Salamov A."/>
            <person name="Andreopoulos B."/>
            <person name="Baker S.E."/>
            <person name="Barry K."/>
            <person name="Bills G."/>
            <person name="Bluhm B.H."/>
            <person name="Cannon C."/>
            <person name="Castanera R."/>
            <person name="Culley D.E."/>
            <person name="Daum C."/>
            <person name="Ezra D."/>
            <person name="Gonzalez J.B."/>
            <person name="Henrissat B."/>
            <person name="Kuo A."/>
            <person name="Liang C."/>
            <person name="Lipzen A."/>
            <person name="Lutzoni F."/>
            <person name="Magnuson J."/>
            <person name="Mondo S."/>
            <person name="Nolan M."/>
            <person name="Ohm R."/>
            <person name="Pangilinan J."/>
            <person name="Park H.-J."/>
            <person name="Ramirez L."/>
            <person name="Alfaro M."/>
            <person name="Sun H."/>
            <person name="Tritt A."/>
            <person name="Yoshinaga Y."/>
            <person name="Zwiers L.-H."/>
            <person name="Turgeon B.G."/>
            <person name="Goodwin S.B."/>
            <person name="Spatafora J.W."/>
            <person name="Crous P.W."/>
            <person name="Grigoriev I.V."/>
        </authorList>
    </citation>
    <scope>NUCLEOTIDE SEQUENCE</scope>
    <source>
        <strain evidence="2">IPT5</strain>
    </source>
</reference>
<keyword evidence="3" id="KW-1185">Reference proteome</keyword>
<proteinExistence type="predicted"/>
<dbReference type="Proteomes" id="UP000799423">
    <property type="component" value="Unassembled WGS sequence"/>
</dbReference>
<accession>A0A6A7BIX9</accession>
<evidence type="ECO:0000313" key="3">
    <source>
        <dbReference type="Proteomes" id="UP000799423"/>
    </source>
</evidence>
<feature type="region of interest" description="Disordered" evidence="1">
    <location>
        <begin position="124"/>
        <end position="151"/>
    </location>
</feature>
<feature type="region of interest" description="Disordered" evidence="1">
    <location>
        <begin position="320"/>
        <end position="374"/>
    </location>
</feature>
<evidence type="ECO:0000313" key="2">
    <source>
        <dbReference type="EMBL" id="KAF2855466.1"/>
    </source>
</evidence>
<dbReference type="OrthoDB" id="5316527at2759"/>
<sequence length="457" mass="50693">MLRPCTVKPSFRHQHIPPHSFAATPTCRSPSPRFSHNIRLLPRTGLMFRAQLLRRNFSLFNRVPFARIVRSAARDGHENVVIQRFRIRKPLFSRSRLVSSIIVVLALHGLTRYLGTHVEVRVVSEEEKGPGKKNEWQQAGQEVDGDDEEEDDDVGDVLLFLPTGFSRPAPTTFYKGSDPEWQEFKRIATDKARAAKIRGELVSLVRSTVAQVPQWGGKLGKIDTSKGKVWVEIKFPDSLPVEYERPGIALTEELEWVKATRPVEAAHHQRLERLLQPTHSASALYQDAKRRTSQSWQDLKAYFGWNQKAATPSTSLVLPPVGAMPLPSPSPSASSTGTTTKPAATSQANDTQPPTISPSHVPVDGPTSSLSLLLPDPKKVTMDLARIRLDMRKGAKQPIVVPRGAFYVRGLIEVCGTRARVTFSSTGVYDPKQGKYVGASLDVFNFVEHQQAPKGGP</sequence>
<organism evidence="2 3">
    <name type="scientific">Plenodomus tracheiphilus IPT5</name>
    <dbReference type="NCBI Taxonomy" id="1408161"/>
    <lineage>
        <taxon>Eukaryota</taxon>
        <taxon>Fungi</taxon>
        <taxon>Dikarya</taxon>
        <taxon>Ascomycota</taxon>
        <taxon>Pezizomycotina</taxon>
        <taxon>Dothideomycetes</taxon>
        <taxon>Pleosporomycetidae</taxon>
        <taxon>Pleosporales</taxon>
        <taxon>Pleosporineae</taxon>
        <taxon>Leptosphaeriaceae</taxon>
        <taxon>Plenodomus</taxon>
    </lineage>
</organism>
<dbReference type="EMBL" id="MU006290">
    <property type="protein sequence ID" value="KAF2855466.1"/>
    <property type="molecule type" value="Genomic_DNA"/>
</dbReference>
<gene>
    <name evidence="2" type="ORF">T440DRAFT_504123</name>
</gene>
<protein>
    <submittedName>
        <fullName evidence="2">Uncharacterized protein</fullName>
    </submittedName>
</protein>
<evidence type="ECO:0000256" key="1">
    <source>
        <dbReference type="SAM" id="MobiDB-lite"/>
    </source>
</evidence>